<dbReference type="InterPro" id="IPR017938">
    <property type="entry name" value="Riboflavin_synthase-like_b-brl"/>
</dbReference>
<reference evidence="12" key="1">
    <citation type="submission" date="2008-06" db="EMBL/GenBank/DDBJ databases">
        <title>Complete sequence of Chlorobaculum parvum NCIB 8327.</title>
        <authorList>
            <consortium name="US DOE Joint Genome Institute"/>
            <person name="Lucas S."/>
            <person name="Copeland A."/>
            <person name="Lapidus A."/>
            <person name="Glavina del Rio T."/>
            <person name="Dalin E."/>
            <person name="Tice H."/>
            <person name="Bruce D."/>
            <person name="Goodwin L."/>
            <person name="Pitluck S."/>
            <person name="Schmutz J."/>
            <person name="Larimer F."/>
            <person name="Land M."/>
            <person name="Hauser L."/>
            <person name="Kyrpides N."/>
            <person name="Mikhailova N."/>
            <person name="Zhao F."/>
            <person name="Li T."/>
            <person name="Liu Z."/>
            <person name="Overmann J."/>
            <person name="Bryant D.A."/>
            <person name="Richardson P."/>
        </authorList>
    </citation>
    <scope>NUCLEOTIDE SEQUENCE [LARGE SCALE GENOMIC DNA]</scope>
    <source>
        <strain evidence="12">NCIB 8327</strain>
    </source>
</reference>
<feature type="domain" description="Lumazine-binding" evidence="11">
    <location>
        <begin position="99"/>
        <end position="195"/>
    </location>
</feature>
<dbReference type="SUPFAM" id="SSF63380">
    <property type="entry name" value="Riboflavin synthase domain-like"/>
    <property type="match status" value="2"/>
</dbReference>
<evidence type="ECO:0000256" key="2">
    <source>
        <dbReference type="ARBA" id="ARBA00002803"/>
    </source>
</evidence>
<dbReference type="InterPro" id="IPR023366">
    <property type="entry name" value="ATP_synth_asu-like_sf"/>
</dbReference>
<evidence type="ECO:0000256" key="7">
    <source>
        <dbReference type="ARBA" id="ARBA00022679"/>
    </source>
</evidence>
<dbReference type="PROSITE" id="PS51177">
    <property type="entry name" value="LUMAZINE_BIND"/>
    <property type="match status" value="2"/>
</dbReference>
<evidence type="ECO:0000256" key="9">
    <source>
        <dbReference type="NCBIfam" id="TIGR00187"/>
    </source>
</evidence>
<dbReference type="RefSeq" id="WP_012502553.1">
    <property type="nucleotide sequence ID" value="NC_011027.1"/>
</dbReference>
<dbReference type="KEGG" id="cpc:Cpar_1317"/>
<comment type="pathway">
    <text evidence="3">Cofactor biosynthesis; riboflavin biosynthesis; riboflavin from 2-hydroxy-3-oxobutyl phosphate and 5-amino-6-(D-ribitylamino)uracil: step 2/2.</text>
</comment>
<evidence type="ECO:0000313" key="13">
    <source>
        <dbReference type="Proteomes" id="UP000008811"/>
    </source>
</evidence>
<gene>
    <name evidence="12" type="ordered locus">Cpar_1317</name>
</gene>
<dbReference type="EMBL" id="CP001099">
    <property type="protein sequence ID" value="ACF11720.1"/>
    <property type="molecule type" value="Genomic_DNA"/>
</dbReference>
<evidence type="ECO:0000256" key="10">
    <source>
        <dbReference type="PROSITE-ProRule" id="PRU00524"/>
    </source>
</evidence>
<dbReference type="CDD" id="cd00402">
    <property type="entry name" value="Riboflavin_synthase_like"/>
    <property type="match status" value="1"/>
</dbReference>
<dbReference type="AlphaFoldDB" id="B3QP67"/>
<dbReference type="GO" id="GO:0004746">
    <property type="term" value="F:riboflavin synthase activity"/>
    <property type="evidence" value="ECO:0007669"/>
    <property type="project" value="UniProtKB-UniRule"/>
</dbReference>
<dbReference type="Pfam" id="PF00677">
    <property type="entry name" value="Lum_binding"/>
    <property type="match status" value="2"/>
</dbReference>
<feature type="domain" description="Lumazine-binding" evidence="11">
    <location>
        <begin position="1"/>
        <end position="98"/>
    </location>
</feature>
<name>B3QP67_CHLP8</name>
<dbReference type="PIRSF" id="PIRSF000498">
    <property type="entry name" value="Riboflavin_syn_A"/>
    <property type="match status" value="1"/>
</dbReference>
<sequence>MFTGIVKDIGTVESAARQGSGMRLKVRYTSQAEFGDLCIDESVSIGGACQTVVATGPGWFEVDTVAETLKKTTLGSFRPGAKVNLERAVRPMDRLGGHFVLGHVDGVGRVSRIEEVGGSRMISVAFDSRFDAWIVSAGSIAIDGVSLTVASVEPGEFTVAIIPYTFANTTITGLAAGSEVNLEFDILGKYVARQHSAAAPPSQESSRITESWLSGQGFA</sequence>
<evidence type="ECO:0000256" key="1">
    <source>
        <dbReference type="ARBA" id="ARBA00000968"/>
    </source>
</evidence>
<dbReference type="Gene3D" id="2.40.30.20">
    <property type="match status" value="2"/>
</dbReference>
<dbReference type="NCBIfam" id="TIGR00187">
    <property type="entry name" value="ribE"/>
    <property type="match status" value="1"/>
</dbReference>
<dbReference type="STRING" id="517417.Cpar_1317"/>
<keyword evidence="13" id="KW-1185">Reference proteome</keyword>
<keyword evidence="7" id="KW-0808">Transferase</keyword>
<dbReference type="InterPro" id="IPR001783">
    <property type="entry name" value="Lumazine-bd"/>
</dbReference>
<dbReference type="EC" id="2.5.1.9" evidence="4 9"/>
<dbReference type="GO" id="GO:0009231">
    <property type="term" value="P:riboflavin biosynthetic process"/>
    <property type="evidence" value="ECO:0007669"/>
    <property type="project" value="UniProtKB-KW"/>
</dbReference>
<keyword evidence="8" id="KW-0677">Repeat</keyword>
<dbReference type="InterPro" id="IPR026017">
    <property type="entry name" value="Lumazine-bd_dom"/>
</dbReference>
<dbReference type="Proteomes" id="UP000008811">
    <property type="component" value="Chromosome"/>
</dbReference>
<accession>B3QP67</accession>
<organism evidence="12 13">
    <name type="scientific">Chlorobaculum parvum (strain DSM 263 / NCIMB 8327)</name>
    <name type="common">Chlorobium vibrioforme subsp. thiosulfatophilum</name>
    <dbReference type="NCBI Taxonomy" id="517417"/>
    <lineage>
        <taxon>Bacteria</taxon>
        <taxon>Pseudomonadati</taxon>
        <taxon>Chlorobiota</taxon>
        <taxon>Chlorobiia</taxon>
        <taxon>Chlorobiales</taxon>
        <taxon>Chlorobiaceae</taxon>
        <taxon>Chlorobaculum</taxon>
    </lineage>
</organism>
<evidence type="ECO:0000259" key="11">
    <source>
        <dbReference type="PROSITE" id="PS51177"/>
    </source>
</evidence>
<dbReference type="PANTHER" id="PTHR21098">
    <property type="entry name" value="RIBOFLAVIN SYNTHASE ALPHA CHAIN"/>
    <property type="match status" value="1"/>
</dbReference>
<evidence type="ECO:0000256" key="8">
    <source>
        <dbReference type="ARBA" id="ARBA00022737"/>
    </source>
</evidence>
<feature type="repeat" description="Lumazine-binding" evidence="10">
    <location>
        <begin position="99"/>
        <end position="195"/>
    </location>
</feature>
<evidence type="ECO:0000256" key="6">
    <source>
        <dbReference type="ARBA" id="ARBA00022619"/>
    </source>
</evidence>
<keyword evidence="6" id="KW-0686">Riboflavin biosynthesis</keyword>
<comment type="function">
    <text evidence="2">Catalyzes the dismutation of two molecules of 6,7-dimethyl-8-ribityllumazine, resulting in the formation of riboflavin and 5-amino-6-(D-ribitylamino)uracil.</text>
</comment>
<dbReference type="HOGENOM" id="CLU_034388_2_0_10"/>
<evidence type="ECO:0000256" key="5">
    <source>
        <dbReference type="ARBA" id="ARBA00013950"/>
    </source>
</evidence>
<dbReference type="NCBIfam" id="NF006767">
    <property type="entry name" value="PRK09289.1"/>
    <property type="match status" value="1"/>
</dbReference>
<comment type="catalytic activity">
    <reaction evidence="1">
        <text>2 6,7-dimethyl-8-(1-D-ribityl)lumazine + H(+) = 5-amino-6-(D-ribitylamino)uracil + riboflavin</text>
        <dbReference type="Rhea" id="RHEA:20772"/>
        <dbReference type="ChEBI" id="CHEBI:15378"/>
        <dbReference type="ChEBI" id="CHEBI:15934"/>
        <dbReference type="ChEBI" id="CHEBI:57986"/>
        <dbReference type="ChEBI" id="CHEBI:58201"/>
        <dbReference type="EC" id="2.5.1.9"/>
    </reaction>
</comment>
<evidence type="ECO:0000256" key="3">
    <source>
        <dbReference type="ARBA" id="ARBA00004887"/>
    </source>
</evidence>
<evidence type="ECO:0000256" key="4">
    <source>
        <dbReference type="ARBA" id="ARBA00012827"/>
    </source>
</evidence>
<dbReference type="PANTHER" id="PTHR21098:SF12">
    <property type="entry name" value="RIBOFLAVIN SYNTHASE"/>
    <property type="match status" value="1"/>
</dbReference>
<evidence type="ECO:0000313" key="12">
    <source>
        <dbReference type="EMBL" id="ACF11720.1"/>
    </source>
</evidence>
<dbReference type="OrthoDB" id="9788537at2"/>
<protein>
    <recommendedName>
        <fullName evidence="5 9">Riboflavin synthase</fullName>
        <ecNumber evidence="4 9">2.5.1.9</ecNumber>
    </recommendedName>
</protein>
<feature type="repeat" description="Lumazine-binding" evidence="10">
    <location>
        <begin position="1"/>
        <end position="98"/>
    </location>
</feature>
<dbReference type="eggNOG" id="COG0307">
    <property type="taxonomic scope" value="Bacteria"/>
</dbReference>
<proteinExistence type="predicted"/>